<accession>A0A7Y9LQZ7</accession>
<dbReference type="AlphaFoldDB" id="A0A7Y9LQZ7"/>
<gene>
    <name evidence="2" type="ORF">FHU41_000213</name>
</gene>
<dbReference type="RefSeq" id="WP_179387816.1">
    <property type="nucleotide sequence ID" value="NZ_JACBYQ010000001.1"/>
</dbReference>
<sequence length="54" mass="6455">MPQFWYNVKTHQVEEDAQSDWTQLIGPYETRAEAEQALQKVKERNEAWDGEEED</sequence>
<organism evidence="2 3">
    <name type="scientific">Psychromicrobium silvestre</name>
    <dbReference type="NCBI Taxonomy" id="1645614"/>
    <lineage>
        <taxon>Bacteria</taxon>
        <taxon>Bacillati</taxon>
        <taxon>Actinomycetota</taxon>
        <taxon>Actinomycetes</taxon>
        <taxon>Micrococcales</taxon>
        <taxon>Micrococcaceae</taxon>
        <taxon>Psychromicrobium</taxon>
    </lineage>
</organism>
<dbReference type="Pfam" id="PF05036">
    <property type="entry name" value="SPOR"/>
    <property type="match status" value="1"/>
</dbReference>
<protein>
    <recommendedName>
        <fullName evidence="1">SPOR domain-containing protein</fullName>
    </recommendedName>
</protein>
<dbReference type="InterPro" id="IPR007730">
    <property type="entry name" value="SPOR-like_dom"/>
</dbReference>
<reference evidence="2 3" key="1">
    <citation type="submission" date="2020-07" db="EMBL/GenBank/DDBJ databases">
        <title>Sequencing the genomes of 1000 actinobacteria strains.</title>
        <authorList>
            <person name="Klenk H.-P."/>
        </authorList>
    </citation>
    <scope>NUCLEOTIDE SEQUENCE [LARGE SCALE GENOMIC DNA]</scope>
    <source>
        <strain evidence="2 3">DSM 102047</strain>
    </source>
</reference>
<feature type="domain" description="SPOR" evidence="1">
    <location>
        <begin position="10"/>
        <end position="43"/>
    </location>
</feature>
<evidence type="ECO:0000259" key="1">
    <source>
        <dbReference type="Pfam" id="PF05036"/>
    </source>
</evidence>
<keyword evidence="3" id="KW-1185">Reference proteome</keyword>
<evidence type="ECO:0000313" key="3">
    <source>
        <dbReference type="Proteomes" id="UP000521748"/>
    </source>
</evidence>
<dbReference type="EMBL" id="JACBYQ010000001">
    <property type="protein sequence ID" value="NYE93992.1"/>
    <property type="molecule type" value="Genomic_DNA"/>
</dbReference>
<comment type="caution">
    <text evidence="2">The sequence shown here is derived from an EMBL/GenBank/DDBJ whole genome shotgun (WGS) entry which is preliminary data.</text>
</comment>
<name>A0A7Y9LQZ7_9MICC</name>
<dbReference type="GO" id="GO:0042834">
    <property type="term" value="F:peptidoglycan binding"/>
    <property type="evidence" value="ECO:0007669"/>
    <property type="project" value="InterPro"/>
</dbReference>
<evidence type="ECO:0000313" key="2">
    <source>
        <dbReference type="EMBL" id="NYE93992.1"/>
    </source>
</evidence>
<dbReference type="Proteomes" id="UP000521748">
    <property type="component" value="Unassembled WGS sequence"/>
</dbReference>
<proteinExistence type="predicted"/>